<comment type="caution">
    <text evidence="1">The sequence shown here is derived from an EMBL/GenBank/DDBJ whole genome shotgun (WGS) entry which is preliminary data.</text>
</comment>
<name>A0A8J3FAU7_9BACI</name>
<reference evidence="1" key="1">
    <citation type="journal article" date="2014" name="Int. J. Syst. Evol. Microbiol.">
        <title>Complete genome sequence of Corynebacterium casei LMG S-19264T (=DSM 44701T), isolated from a smear-ripened cheese.</title>
        <authorList>
            <consortium name="US DOE Joint Genome Institute (JGI-PGF)"/>
            <person name="Walter F."/>
            <person name="Albersmeier A."/>
            <person name="Kalinowski J."/>
            <person name="Ruckert C."/>
        </authorList>
    </citation>
    <scope>NUCLEOTIDE SEQUENCE</scope>
    <source>
        <strain evidence="1">JCM 14719</strain>
    </source>
</reference>
<protein>
    <submittedName>
        <fullName evidence="1">Uncharacterized protein</fullName>
    </submittedName>
</protein>
<keyword evidence="2" id="KW-1185">Reference proteome</keyword>
<sequence>MPQHAKGAFPEAPHPRLAHVIAQVERVVIGKRAAVETVLVAVLGGGARARGRRARRGKDGVGPRPGEGVGLFLCPHSVYAGPAAL</sequence>
<gene>
    <name evidence="1" type="ORF">GCM10007043_15360</name>
</gene>
<accession>A0A8J3FAU7</accession>
<dbReference type="AlphaFoldDB" id="A0A8J3FAU7"/>
<dbReference type="Proteomes" id="UP000637720">
    <property type="component" value="Unassembled WGS sequence"/>
</dbReference>
<evidence type="ECO:0000313" key="1">
    <source>
        <dbReference type="EMBL" id="GGK02215.1"/>
    </source>
</evidence>
<evidence type="ECO:0000313" key="2">
    <source>
        <dbReference type="Proteomes" id="UP000637720"/>
    </source>
</evidence>
<dbReference type="EMBL" id="BMOF01000029">
    <property type="protein sequence ID" value="GGK02215.1"/>
    <property type="molecule type" value="Genomic_DNA"/>
</dbReference>
<reference evidence="1" key="2">
    <citation type="submission" date="2020-09" db="EMBL/GenBank/DDBJ databases">
        <authorList>
            <person name="Sun Q."/>
            <person name="Ohkuma M."/>
        </authorList>
    </citation>
    <scope>NUCLEOTIDE SEQUENCE</scope>
    <source>
        <strain evidence="1">JCM 14719</strain>
    </source>
</reference>
<organism evidence="1 2">
    <name type="scientific">Calditerricola satsumensis</name>
    <dbReference type="NCBI Taxonomy" id="373054"/>
    <lineage>
        <taxon>Bacteria</taxon>
        <taxon>Bacillati</taxon>
        <taxon>Bacillota</taxon>
        <taxon>Bacilli</taxon>
        <taxon>Bacillales</taxon>
        <taxon>Bacillaceae</taxon>
        <taxon>Calditerricola</taxon>
    </lineage>
</organism>
<proteinExistence type="predicted"/>